<dbReference type="SFLD" id="SFLDS00003">
    <property type="entry name" value="Haloacid_Dehalogenase"/>
    <property type="match status" value="1"/>
</dbReference>
<name>A0A9N9TKF3_PHYSR</name>
<dbReference type="Gene3D" id="1.10.150.240">
    <property type="entry name" value="Putative phosphatase, domain 2"/>
    <property type="match status" value="1"/>
</dbReference>
<dbReference type="InterPro" id="IPR023198">
    <property type="entry name" value="PGP-like_dom2"/>
</dbReference>
<dbReference type="PANTHER" id="PTHR18901:SF38">
    <property type="entry name" value="PSEUDOURIDINE-5'-PHOSPHATASE"/>
    <property type="match status" value="1"/>
</dbReference>
<dbReference type="GO" id="GO:0016791">
    <property type="term" value="F:phosphatase activity"/>
    <property type="evidence" value="ECO:0007669"/>
    <property type="project" value="TreeGrafter"/>
</dbReference>
<dbReference type="OrthoDB" id="40579at2759"/>
<dbReference type="Pfam" id="PF00702">
    <property type="entry name" value="Hydrolase"/>
    <property type="match status" value="1"/>
</dbReference>
<dbReference type="FunFam" id="3.40.50.1000:FF:000055">
    <property type="entry name" value="Haloacid dehalogenase-like hydrolase family protein"/>
    <property type="match status" value="1"/>
</dbReference>
<dbReference type="InterPro" id="IPR036412">
    <property type="entry name" value="HAD-like_sf"/>
</dbReference>
<proteinExistence type="predicted"/>
<dbReference type="Proteomes" id="UP001153712">
    <property type="component" value="Chromosome 15"/>
</dbReference>
<evidence type="ECO:0000313" key="1">
    <source>
        <dbReference type="EMBL" id="CAG9857955.1"/>
    </source>
</evidence>
<reference evidence="1" key="1">
    <citation type="submission" date="2022-01" db="EMBL/GenBank/DDBJ databases">
        <authorList>
            <person name="King R."/>
        </authorList>
    </citation>
    <scope>NUCLEOTIDE SEQUENCE</scope>
</reference>
<dbReference type="SUPFAM" id="SSF56784">
    <property type="entry name" value="HAD-like"/>
    <property type="match status" value="1"/>
</dbReference>
<dbReference type="Gene3D" id="3.40.50.1000">
    <property type="entry name" value="HAD superfamily/HAD-like"/>
    <property type="match status" value="1"/>
</dbReference>
<dbReference type="EMBL" id="OU900108">
    <property type="protein sequence ID" value="CAG9857955.1"/>
    <property type="molecule type" value="Genomic_DNA"/>
</dbReference>
<protein>
    <recommendedName>
        <fullName evidence="3">Pseudouridine-5'-phosphatase</fullName>
    </recommendedName>
</protein>
<evidence type="ECO:0000313" key="2">
    <source>
        <dbReference type="Proteomes" id="UP001153712"/>
    </source>
</evidence>
<organism evidence="1 2">
    <name type="scientific">Phyllotreta striolata</name>
    <name type="common">Striped flea beetle</name>
    <name type="synonym">Crioceris striolata</name>
    <dbReference type="NCBI Taxonomy" id="444603"/>
    <lineage>
        <taxon>Eukaryota</taxon>
        <taxon>Metazoa</taxon>
        <taxon>Ecdysozoa</taxon>
        <taxon>Arthropoda</taxon>
        <taxon>Hexapoda</taxon>
        <taxon>Insecta</taxon>
        <taxon>Pterygota</taxon>
        <taxon>Neoptera</taxon>
        <taxon>Endopterygota</taxon>
        <taxon>Coleoptera</taxon>
        <taxon>Polyphaga</taxon>
        <taxon>Cucujiformia</taxon>
        <taxon>Chrysomeloidea</taxon>
        <taxon>Chrysomelidae</taxon>
        <taxon>Galerucinae</taxon>
        <taxon>Alticini</taxon>
        <taxon>Phyllotreta</taxon>
    </lineage>
</organism>
<dbReference type="AlphaFoldDB" id="A0A9N9TKF3"/>
<dbReference type="NCBIfam" id="TIGR01509">
    <property type="entry name" value="HAD-SF-IA-v3"/>
    <property type="match status" value="1"/>
</dbReference>
<dbReference type="SFLD" id="SFLDG01135">
    <property type="entry name" value="C1.5.6:_HAD__Beta-PGM__Phospha"/>
    <property type="match status" value="1"/>
</dbReference>
<evidence type="ECO:0008006" key="3">
    <source>
        <dbReference type="Google" id="ProtNLM"/>
    </source>
</evidence>
<dbReference type="InterPro" id="IPR023214">
    <property type="entry name" value="HAD_sf"/>
</dbReference>
<dbReference type="InterPro" id="IPR006439">
    <property type="entry name" value="HAD-SF_hydro_IA"/>
</dbReference>
<dbReference type="PANTHER" id="PTHR18901">
    <property type="entry name" value="2-DEOXYGLUCOSE-6-PHOSPHATE PHOSPHATASE 2"/>
    <property type="match status" value="1"/>
</dbReference>
<keyword evidence="2" id="KW-1185">Reference proteome</keyword>
<sequence>MQFKKVTHVIFDMDGLLLESESIYDKIINDIVMEHGKRYTDDVKVKVLGTPELDTASIVVKELSLPVTPLEFLAVYKRKQMTELGDPPLLPGVERLVRHLHGHGVPIAVATSSSRESMELKTSRHRAVFDLFDHIVCGSTDEAVKMGKPAPDIFLVCAERFPDKPDPSSCIVFEDAPNGVKGAQSAGMQSVMVPAPYIPEELKKNATLVLDSLVQFKPELFGLPPFE</sequence>
<gene>
    <name evidence="1" type="ORF">PHYEVI_LOCUS4348</name>
</gene>
<accession>A0A9N9TKF3</accession>
<dbReference type="SFLD" id="SFLDG01129">
    <property type="entry name" value="C1.5:_HAD__Beta-PGM__Phosphata"/>
    <property type="match status" value="1"/>
</dbReference>